<keyword evidence="2" id="KW-1185">Reference proteome</keyword>
<evidence type="ECO:0000313" key="2">
    <source>
        <dbReference type="Proteomes" id="UP001321526"/>
    </source>
</evidence>
<accession>A0ABY8FC67</accession>
<dbReference type="Pfam" id="PF11367">
    <property type="entry name" value="Tail_completion_gp17"/>
    <property type="match status" value="1"/>
</dbReference>
<organism evidence="1 2">
    <name type="scientific">Salinicola endophyticus</name>
    <dbReference type="NCBI Taxonomy" id="1949083"/>
    <lineage>
        <taxon>Bacteria</taxon>
        <taxon>Pseudomonadati</taxon>
        <taxon>Pseudomonadota</taxon>
        <taxon>Gammaproteobacteria</taxon>
        <taxon>Oceanospirillales</taxon>
        <taxon>Halomonadaceae</taxon>
        <taxon>Salinicola</taxon>
    </lineage>
</organism>
<sequence length="109" mass="12026">MIETQIYAQLKDLQGGRVYPQIAPQGTAKPYLVYVVPSDITERLLQGHGAQRVAVQVDAYAETPSAAITARDEVIAALLPLEPGDIERTPGYEQDTGLYRQTIETVIWL</sequence>
<reference evidence="1 2" key="1">
    <citation type="submission" date="2019-01" db="EMBL/GenBank/DDBJ databases">
        <title>Genome sequence of Salinicola endophyticus REST5.</title>
        <authorList>
            <person name="Nascimento F.X."/>
        </authorList>
    </citation>
    <scope>NUCLEOTIDE SEQUENCE [LARGE SCALE GENOMIC DNA]</scope>
    <source>
        <strain evidence="1 2">REST5</strain>
    </source>
</reference>
<evidence type="ECO:0000313" key="1">
    <source>
        <dbReference type="EMBL" id="WFF40396.1"/>
    </source>
</evidence>
<gene>
    <name evidence="1" type="ORF">EVC62_02150</name>
</gene>
<proteinExistence type="predicted"/>
<dbReference type="RefSeq" id="WP_282235638.1">
    <property type="nucleotide sequence ID" value="NZ_CP035631.1"/>
</dbReference>
<protein>
    <submittedName>
        <fullName evidence="1">DUF3168 domain-containing protein</fullName>
    </submittedName>
</protein>
<dbReference type="EMBL" id="CP035631">
    <property type="protein sequence ID" value="WFF40396.1"/>
    <property type="molecule type" value="Genomic_DNA"/>
</dbReference>
<dbReference type="InterPro" id="IPR021508">
    <property type="entry name" value="Gp17-like"/>
</dbReference>
<dbReference type="Proteomes" id="UP001321526">
    <property type="component" value="Chromosome"/>
</dbReference>
<name>A0ABY8FC67_9GAMM</name>